<reference evidence="6" key="1">
    <citation type="journal article" date="2019" name="Int. J. Syst. Evol. Microbiol.">
        <title>The Global Catalogue of Microorganisms (GCM) 10K type strain sequencing project: providing services to taxonomists for standard genome sequencing and annotation.</title>
        <authorList>
            <consortium name="The Broad Institute Genomics Platform"/>
            <consortium name="The Broad Institute Genome Sequencing Center for Infectious Disease"/>
            <person name="Wu L."/>
            <person name="Ma J."/>
        </authorList>
    </citation>
    <scope>NUCLEOTIDE SEQUENCE [LARGE SCALE GENOMIC DNA]</scope>
    <source>
        <strain evidence="6">KCTC 12848</strain>
    </source>
</reference>
<keyword evidence="6" id="KW-1185">Reference proteome</keyword>
<proteinExistence type="predicted"/>
<comment type="caution">
    <text evidence="5">The sequence shown here is derived from an EMBL/GenBank/DDBJ whole genome shotgun (WGS) entry which is preliminary data.</text>
</comment>
<evidence type="ECO:0000256" key="3">
    <source>
        <dbReference type="ARBA" id="ARBA00023239"/>
    </source>
</evidence>
<dbReference type="EMBL" id="JBHUJD010000042">
    <property type="protein sequence ID" value="MFD2312414.1"/>
    <property type="molecule type" value="Genomic_DNA"/>
</dbReference>
<dbReference type="PANTHER" id="PTHR48078:SF6">
    <property type="entry name" value="L-THREONINE DEHYDRATASE CATABOLIC TDCB"/>
    <property type="match status" value="1"/>
</dbReference>
<keyword evidence="3" id="KW-0456">Lyase</keyword>
<evidence type="ECO:0000256" key="2">
    <source>
        <dbReference type="ARBA" id="ARBA00022898"/>
    </source>
</evidence>
<organism evidence="5 6">
    <name type="scientific">Microbulbifer halophilus</name>
    <dbReference type="NCBI Taxonomy" id="453963"/>
    <lineage>
        <taxon>Bacteria</taxon>
        <taxon>Pseudomonadati</taxon>
        <taxon>Pseudomonadota</taxon>
        <taxon>Gammaproteobacteria</taxon>
        <taxon>Cellvibrionales</taxon>
        <taxon>Microbulbiferaceae</taxon>
        <taxon>Microbulbifer</taxon>
    </lineage>
</organism>
<dbReference type="CDD" id="cd01562">
    <property type="entry name" value="Thr-dehyd"/>
    <property type="match status" value="1"/>
</dbReference>
<accession>A0ABW5EGD2</accession>
<dbReference type="InterPro" id="IPR036052">
    <property type="entry name" value="TrpB-like_PALP_sf"/>
</dbReference>
<evidence type="ECO:0000259" key="4">
    <source>
        <dbReference type="Pfam" id="PF00291"/>
    </source>
</evidence>
<name>A0ABW5EGD2_9GAMM</name>
<dbReference type="PANTHER" id="PTHR48078">
    <property type="entry name" value="THREONINE DEHYDRATASE, MITOCHONDRIAL-RELATED"/>
    <property type="match status" value="1"/>
</dbReference>
<feature type="domain" description="Tryptophan synthase beta chain-like PALP" evidence="4">
    <location>
        <begin position="25"/>
        <end position="311"/>
    </location>
</feature>
<protein>
    <submittedName>
        <fullName evidence="5">Threonine/serine dehydratase</fullName>
    </submittedName>
</protein>
<dbReference type="Proteomes" id="UP001597425">
    <property type="component" value="Unassembled WGS sequence"/>
</dbReference>
<dbReference type="RefSeq" id="WP_265723315.1">
    <property type="nucleotide sequence ID" value="NZ_JAPIVK010000046.1"/>
</dbReference>
<evidence type="ECO:0000313" key="6">
    <source>
        <dbReference type="Proteomes" id="UP001597425"/>
    </source>
</evidence>
<sequence length="327" mass="33790">MTAPLPHGSPTAADIAAARKNIAAALEPTPCLRSRPLEERLGRPLWLKCELLQRTGSFKPRGVLNWLAGAAPDELARGLITVSAGNHGMALAWAGGERRIPVTVVMPEGASAYKVEACRDYGAEVLLHDDIHAAWAHARQRAQDTGATLVPPYDHPRIIAGQGTVGLELLDQLPGLDTVICPVGGGGLISGIGLALKAAKPQLRLIGVEPAGAATLKSAWDAGGPVDLEKPATLATSLGANRAGECTYPISRQVVDELVALEEDAIAAGTELLLGSGKLYAEPGGAIAVAAIASDTVILGEDEYVAAVVSGGNMEKKELLKLLSTAL</sequence>
<comment type="cofactor">
    <cofactor evidence="1">
        <name>pyridoxal 5'-phosphate</name>
        <dbReference type="ChEBI" id="CHEBI:597326"/>
    </cofactor>
</comment>
<gene>
    <name evidence="5" type="ORF">ACFSKX_18505</name>
</gene>
<dbReference type="SUPFAM" id="SSF53686">
    <property type="entry name" value="Tryptophan synthase beta subunit-like PLP-dependent enzymes"/>
    <property type="match status" value="1"/>
</dbReference>
<dbReference type="Gene3D" id="3.40.50.1100">
    <property type="match status" value="2"/>
</dbReference>
<evidence type="ECO:0000256" key="1">
    <source>
        <dbReference type="ARBA" id="ARBA00001933"/>
    </source>
</evidence>
<dbReference type="Pfam" id="PF00291">
    <property type="entry name" value="PALP"/>
    <property type="match status" value="1"/>
</dbReference>
<dbReference type="InterPro" id="IPR050147">
    <property type="entry name" value="Ser/Thr_Dehydratase"/>
</dbReference>
<keyword evidence="2" id="KW-0663">Pyridoxal phosphate</keyword>
<evidence type="ECO:0000313" key="5">
    <source>
        <dbReference type="EMBL" id="MFD2312414.1"/>
    </source>
</evidence>
<dbReference type="InterPro" id="IPR001926">
    <property type="entry name" value="TrpB-like_PALP"/>
</dbReference>